<dbReference type="PROSITE" id="PS50217">
    <property type="entry name" value="BZIP"/>
    <property type="match status" value="1"/>
</dbReference>
<dbReference type="PRINTS" id="PR00041">
    <property type="entry name" value="LEUZIPPRCREB"/>
</dbReference>
<dbReference type="PANTHER" id="PTHR45879">
    <property type="entry name" value="CYCLIC AMP RESPONSE ELEMENT-BINDING PROTEIN B"/>
    <property type="match status" value="1"/>
</dbReference>
<feature type="coiled-coil region" evidence="1">
    <location>
        <begin position="353"/>
        <end position="387"/>
    </location>
</feature>
<dbReference type="InterPro" id="IPR004827">
    <property type="entry name" value="bZIP"/>
</dbReference>
<dbReference type="PANTHER" id="PTHR45879:SF3">
    <property type="entry name" value="CYCLIC AMP RESPONSE ELEMENT-BINDING PROTEIN B"/>
    <property type="match status" value="1"/>
</dbReference>
<feature type="region of interest" description="Disordered" evidence="2">
    <location>
        <begin position="102"/>
        <end position="238"/>
    </location>
</feature>
<dbReference type="CDD" id="cd14690">
    <property type="entry name" value="bZIP_CREB1"/>
    <property type="match status" value="1"/>
</dbReference>
<dbReference type="EMBL" id="OU015569">
    <property type="protein sequence ID" value="CAG5097454.1"/>
    <property type="molecule type" value="Genomic_DNA"/>
</dbReference>
<feature type="domain" description="BZIP" evidence="3">
    <location>
        <begin position="335"/>
        <end position="386"/>
    </location>
</feature>
<dbReference type="SUPFAM" id="SSF57959">
    <property type="entry name" value="Leucine zipper domain"/>
    <property type="match status" value="1"/>
</dbReference>
<proteinExistence type="predicted"/>
<dbReference type="Gene3D" id="1.20.5.170">
    <property type="match status" value="1"/>
</dbReference>
<feature type="compositionally biased region" description="Basic and acidic residues" evidence="2">
    <location>
        <begin position="139"/>
        <end position="154"/>
    </location>
</feature>
<evidence type="ECO:0000259" key="3">
    <source>
        <dbReference type="PROSITE" id="PS50217"/>
    </source>
</evidence>
<keyword evidence="5" id="KW-1185">Reference proteome</keyword>
<keyword evidence="1" id="KW-0175">Coiled coil</keyword>
<dbReference type="InterPro" id="IPR001630">
    <property type="entry name" value="Leuzip_CREB"/>
</dbReference>
<evidence type="ECO:0000256" key="1">
    <source>
        <dbReference type="SAM" id="Coils"/>
    </source>
</evidence>
<gene>
    <name evidence="4" type="ORF">OKIOD_LOCUS6640</name>
</gene>
<dbReference type="Proteomes" id="UP001158576">
    <property type="component" value="Chromosome XSR"/>
</dbReference>
<sequence length="398" mass="45111">MENNINNGQNTVILPTSRPYLQSDGAIHVQLPEPDRNGQVAVPKGDGNVQTLNFYLLRLHEIFIFVCQCFKKKQIDRTQRHFHVLFLFFCETRNGLKPRMMTSDSSQHLGAPAGTNYHSHFESRPNVPRFPGGSSNSNRDIDRLKNQHHEELRRRASYQKIYKEVKDSNDGIQTDTDGFKEPHPRTPHNYQLEKIKKGKLTVIPSDGRVSNQKQKTVLAKEPRPPKHPTDSDSSDTEDVMTDIVPIPTAPEAPPLGLPVVSQPILAVPVHQLQSQMTPYQTTNPMVPLSDYNNFTKLEPHPAVADASINFDPNDNGLSSTVLPGNGPEGMVIEATKRREIRLQKNREAARECRRKKKEYIKCLENRVQVLEAQNKGLIDELKNLKEMYCHKPAGSQQQ</sequence>
<protein>
    <submittedName>
        <fullName evidence="4">Oidioi.mRNA.OKI2018_I69.XSR.g15082.t3.cds</fullName>
    </submittedName>
</protein>
<evidence type="ECO:0000313" key="5">
    <source>
        <dbReference type="Proteomes" id="UP001158576"/>
    </source>
</evidence>
<reference evidence="4 5" key="1">
    <citation type="submission" date="2021-04" db="EMBL/GenBank/DDBJ databases">
        <authorList>
            <person name="Bliznina A."/>
        </authorList>
    </citation>
    <scope>NUCLEOTIDE SEQUENCE [LARGE SCALE GENOMIC DNA]</scope>
</reference>
<accession>A0ABN7SBQ6</accession>
<feature type="compositionally biased region" description="Basic and acidic residues" evidence="2">
    <location>
        <begin position="218"/>
        <end position="230"/>
    </location>
</feature>
<dbReference type="Pfam" id="PF00170">
    <property type="entry name" value="bZIP_1"/>
    <property type="match status" value="1"/>
</dbReference>
<organism evidence="4 5">
    <name type="scientific">Oikopleura dioica</name>
    <name type="common">Tunicate</name>
    <dbReference type="NCBI Taxonomy" id="34765"/>
    <lineage>
        <taxon>Eukaryota</taxon>
        <taxon>Metazoa</taxon>
        <taxon>Chordata</taxon>
        <taxon>Tunicata</taxon>
        <taxon>Appendicularia</taxon>
        <taxon>Copelata</taxon>
        <taxon>Oikopleuridae</taxon>
        <taxon>Oikopleura</taxon>
    </lineage>
</organism>
<evidence type="ECO:0000256" key="2">
    <source>
        <dbReference type="SAM" id="MobiDB-lite"/>
    </source>
</evidence>
<dbReference type="InterPro" id="IPR046347">
    <property type="entry name" value="bZIP_sf"/>
</dbReference>
<dbReference type="SMART" id="SM00338">
    <property type="entry name" value="BRLZ"/>
    <property type="match status" value="1"/>
</dbReference>
<evidence type="ECO:0000313" key="4">
    <source>
        <dbReference type="EMBL" id="CAG5097454.1"/>
    </source>
</evidence>
<dbReference type="PROSITE" id="PS00036">
    <property type="entry name" value="BZIP_BASIC"/>
    <property type="match status" value="1"/>
</dbReference>
<name>A0ABN7SBQ6_OIKDI</name>